<keyword evidence="3" id="KW-0677">Repeat</keyword>
<dbReference type="InterPro" id="IPR057057">
    <property type="entry name" value="Spectrin_SYNE1"/>
</dbReference>
<feature type="coiled-coil region" evidence="5">
    <location>
        <begin position="563"/>
        <end position="590"/>
    </location>
</feature>
<dbReference type="SUPFAM" id="SSF46966">
    <property type="entry name" value="Spectrin repeat"/>
    <property type="match status" value="3"/>
</dbReference>
<dbReference type="AlphaFoldDB" id="A0A3P9K8K3"/>
<reference key="1">
    <citation type="journal article" date="2007" name="Nature">
        <title>The medaka draft genome and insights into vertebrate genome evolution.</title>
        <authorList>
            <person name="Kasahara M."/>
            <person name="Naruse K."/>
            <person name="Sasaki S."/>
            <person name="Nakatani Y."/>
            <person name="Qu W."/>
            <person name="Ahsan B."/>
            <person name="Yamada T."/>
            <person name="Nagayasu Y."/>
            <person name="Doi K."/>
            <person name="Kasai Y."/>
            <person name="Jindo T."/>
            <person name="Kobayashi D."/>
            <person name="Shimada A."/>
            <person name="Toyoda A."/>
            <person name="Kuroki Y."/>
            <person name="Fujiyama A."/>
            <person name="Sasaki T."/>
            <person name="Shimizu A."/>
            <person name="Asakawa S."/>
            <person name="Shimizu N."/>
            <person name="Hashimoto S."/>
            <person name="Yang J."/>
            <person name="Lee Y."/>
            <person name="Matsushima K."/>
            <person name="Sugano S."/>
            <person name="Sakaizumi M."/>
            <person name="Narita T."/>
            <person name="Ohishi K."/>
            <person name="Haga S."/>
            <person name="Ohta F."/>
            <person name="Nomoto H."/>
            <person name="Nogata K."/>
            <person name="Morishita T."/>
            <person name="Endo T."/>
            <person name="Shin-I T."/>
            <person name="Takeda H."/>
            <person name="Morishita S."/>
            <person name="Kohara Y."/>
        </authorList>
    </citation>
    <scope>NUCLEOTIDE SEQUENCE [LARGE SCALE GENOMIC DNA]</scope>
    <source>
        <strain>Hd-rR</strain>
    </source>
</reference>
<reference evidence="7" key="4">
    <citation type="submission" date="2025-09" db="UniProtKB">
        <authorList>
            <consortium name="Ensembl"/>
        </authorList>
    </citation>
    <scope>IDENTIFICATION</scope>
    <source>
        <strain evidence="7">HNI</strain>
    </source>
</reference>
<evidence type="ECO:0000256" key="3">
    <source>
        <dbReference type="ARBA" id="ARBA00022737"/>
    </source>
</evidence>
<reference evidence="7" key="3">
    <citation type="submission" date="2025-08" db="UniProtKB">
        <authorList>
            <consortium name="Ensembl"/>
        </authorList>
    </citation>
    <scope>IDENTIFICATION</scope>
    <source>
        <strain evidence="7">HNI</strain>
    </source>
</reference>
<dbReference type="PANTHER" id="PTHR14514">
    <property type="entry name" value="PKA ANCHORING PROTEIN"/>
    <property type="match status" value="1"/>
</dbReference>
<dbReference type="Ensembl" id="ENSORLT00020007525.1">
    <property type="protein sequence ID" value="ENSORLP00020004702.1"/>
    <property type="gene ID" value="ENSORLG00020005543.1"/>
</dbReference>
<dbReference type="PANTHER" id="PTHR14514:SF3">
    <property type="entry name" value="NESPRIN-1"/>
    <property type="match status" value="1"/>
</dbReference>
<keyword evidence="4" id="KW-0472">Membrane</keyword>
<evidence type="ECO:0000313" key="8">
    <source>
        <dbReference type="Proteomes" id="UP000265180"/>
    </source>
</evidence>
<keyword evidence="2" id="KW-0597">Phosphoprotein</keyword>
<dbReference type="Proteomes" id="UP000265180">
    <property type="component" value="Chromosome 22"/>
</dbReference>
<dbReference type="Gene3D" id="1.20.58.60">
    <property type="match status" value="2"/>
</dbReference>
<protein>
    <recommendedName>
        <fullName evidence="6">Nesprin-1 spectrin repeats region domain-containing protein</fullName>
    </recommendedName>
</protein>
<feature type="domain" description="Nesprin-1 spectrin repeats region" evidence="6">
    <location>
        <begin position="50"/>
        <end position="166"/>
    </location>
</feature>
<accession>A0A3P9K8K3</accession>
<evidence type="ECO:0000259" key="6">
    <source>
        <dbReference type="Pfam" id="PF25034"/>
    </source>
</evidence>
<comment type="subcellular location">
    <subcellularLocation>
        <location evidence="1">Endomembrane system</location>
    </subcellularLocation>
</comment>
<sequence length="851" mass="97977">IQLEFWEMKYRLTAFLLLAESKLKSWIIKYGRRDSVELLLTRTVSIISLKFLADATVQWKNLALEVRSVRSMLEEVICNWEKYGSTVAALQAWLEDAEQVLGQSENIKRDFFRNLSHWIQQHMDMNDAGNFLIETCDETVSRDLKQQLLLLNGRWRELFIKVKHYGRADEVDKLRQDYQDAMNTLKLFLDATDVKMTAPVQVSFLNVRAFVQDVEEIKQKVPAMDAACRAAGRTAQLLSKDAPQEELLQMTAVMASIKEQLSKVCIREGCLPLLREAQALLHPLEEMEKNITGFYQALEKASCITGAGRPGGPADFRQQCQELATLTHSCKKCLTVIERTHQNIQRSLSSSGALQHLDLALLQKRVAELQTASQNMIRESTEWRRQEEANSSLLRRFEESRVELEKVLKSAQSCVTESGEPEDLLRKHTDFFEQLDQRVLNTFLKACDELTDILPEQEQQALQETVRKLHKRWKDMQTDAPLHLLHLQVEAERSRLELSMQECQAELTRENRHLVGMGSERLLKEHRSFFREKGPLSQCEKRLQLMEELCQKLPEEDPAHRSLQSARKELGELQEEIQSTRLKLLQHQDKWKDYNKRYAELSCWLISKESQLRLLRNRASDHRKYGQVKTAIADLRNEAELQEGNLGWLNARMADLIEVSADDDAQRQGAALTKLSADLKGLVASLSEAEKMLLTVGDCVQFREEVQATLEDLAQGQKEVQAEASQILDSSDPREAQQLLLVHQQHLKRLRMKRKEVQQLFCRGQQLQVEEALSRCSMDRELNFSSPESLEVELDQARVSPRSEGEALHTKTLSKRAAEIQLSPKNKTLLLQQAHSLREQVEEVEESLKQE</sequence>
<reference evidence="7 8" key="2">
    <citation type="submission" date="2017-04" db="EMBL/GenBank/DDBJ databases">
        <title>CpG methylation of centromeres and impact of large insertions on vertebrate speciation.</title>
        <authorList>
            <person name="Ichikawa K."/>
            <person name="Yoshimura J."/>
            <person name="Morishita S."/>
        </authorList>
    </citation>
    <scope>NUCLEOTIDE SEQUENCE</scope>
    <source>
        <strain evidence="7 8">HNI</strain>
    </source>
</reference>
<organism evidence="7 8">
    <name type="scientific">Oryzias latipes</name>
    <name type="common">Japanese rice fish</name>
    <name type="synonym">Japanese killifish</name>
    <dbReference type="NCBI Taxonomy" id="8090"/>
    <lineage>
        <taxon>Eukaryota</taxon>
        <taxon>Metazoa</taxon>
        <taxon>Chordata</taxon>
        <taxon>Craniata</taxon>
        <taxon>Vertebrata</taxon>
        <taxon>Euteleostomi</taxon>
        <taxon>Actinopterygii</taxon>
        <taxon>Neopterygii</taxon>
        <taxon>Teleostei</taxon>
        <taxon>Neoteleostei</taxon>
        <taxon>Acanthomorphata</taxon>
        <taxon>Ovalentaria</taxon>
        <taxon>Atherinomorphae</taxon>
        <taxon>Beloniformes</taxon>
        <taxon>Adrianichthyidae</taxon>
        <taxon>Oryziinae</taxon>
        <taxon>Oryzias</taxon>
    </lineage>
</organism>
<evidence type="ECO:0000256" key="4">
    <source>
        <dbReference type="ARBA" id="ARBA00023136"/>
    </source>
</evidence>
<evidence type="ECO:0000256" key="1">
    <source>
        <dbReference type="ARBA" id="ARBA00004308"/>
    </source>
</evidence>
<proteinExistence type="predicted"/>
<keyword evidence="5" id="KW-0175">Coiled coil</keyword>
<evidence type="ECO:0000313" key="7">
    <source>
        <dbReference type="Ensembl" id="ENSORLP00020004702.1"/>
    </source>
</evidence>
<dbReference type="Pfam" id="PF25034">
    <property type="entry name" value="Spectrin_SYNE1"/>
    <property type="match status" value="1"/>
</dbReference>
<evidence type="ECO:0000256" key="5">
    <source>
        <dbReference type="SAM" id="Coils"/>
    </source>
</evidence>
<name>A0A3P9K8K3_ORYLA</name>
<evidence type="ECO:0000256" key="2">
    <source>
        <dbReference type="ARBA" id="ARBA00022553"/>
    </source>
</evidence>